<feature type="non-terminal residue" evidence="1">
    <location>
        <position position="1"/>
    </location>
</feature>
<evidence type="ECO:0000313" key="2">
    <source>
        <dbReference type="Proteomes" id="UP000752696"/>
    </source>
</evidence>
<dbReference type="Proteomes" id="UP000752696">
    <property type="component" value="Unassembled WGS sequence"/>
</dbReference>
<proteinExistence type="predicted"/>
<gene>
    <name evidence="1" type="ORF">MHI_LOCUS416621</name>
</gene>
<feature type="non-terminal residue" evidence="1">
    <location>
        <position position="34"/>
    </location>
</feature>
<dbReference type="EMBL" id="CAJDYZ010006911">
    <property type="protein sequence ID" value="CAD1473835.1"/>
    <property type="molecule type" value="Genomic_DNA"/>
</dbReference>
<protein>
    <submittedName>
        <fullName evidence="1">Uncharacterized protein</fullName>
    </submittedName>
</protein>
<dbReference type="AlphaFoldDB" id="A0A6V7H3P6"/>
<reference evidence="1" key="1">
    <citation type="submission" date="2020-07" db="EMBL/GenBank/DDBJ databases">
        <authorList>
            <person name="Nazaruddin N."/>
        </authorList>
    </citation>
    <scope>NUCLEOTIDE SEQUENCE</scope>
</reference>
<name>A0A6V7H3P6_9HYME</name>
<evidence type="ECO:0000313" key="1">
    <source>
        <dbReference type="EMBL" id="CAD1473835.1"/>
    </source>
</evidence>
<sequence>YKKEGKTKNRAFKNFPISLKNYANLQFNWLEIVK</sequence>
<keyword evidence="2" id="KW-1185">Reference proteome</keyword>
<organism evidence="1 2">
    <name type="scientific">Heterotrigona itama</name>
    <dbReference type="NCBI Taxonomy" id="395501"/>
    <lineage>
        <taxon>Eukaryota</taxon>
        <taxon>Metazoa</taxon>
        <taxon>Ecdysozoa</taxon>
        <taxon>Arthropoda</taxon>
        <taxon>Hexapoda</taxon>
        <taxon>Insecta</taxon>
        <taxon>Pterygota</taxon>
        <taxon>Neoptera</taxon>
        <taxon>Endopterygota</taxon>
        <taxon>Hymenoptera</taxon>
        <taxon>Apocrita</taxon>
        <taxon>Aculeata</taxon>
        <taxon>Apoidea</taxon>
        <taxon>Anthophila</taxon>
        <taxon>Apidae</taxon>
        <taxon>Heterotrigona</taxon>
    </lineage>
</organism>
<comment type="caution">
    <text evidence="1">The sequence shown here is derived from an EMBL/GenBank/DDBJ whole genome shotgun (WGS) entry which is preliminary data.</text>
</comment>
<accession>A0A6V7H3P6</accession>